<accession>A0ABT8J8V3</accession>
<name>A0ABT8J8V3_9BACL</name>
<proteinExistence type="predicted"/>
<keyword evidence="2" id="KW-1185">Reference proteome</keyword>
<dbReference type="EMBL" id="JAROCD010000004">
    <property type="protein sequence ID" value="MDN4601540.1"/>
    <property type="molecule type" value="Genomic_DNA"/>
</dbReference>
<organism evidence="1 2">
    <name type="scientific">Paenibacillus vandeheii</name>
    <dbReference type="NCBI Taxonomy" id="3035917"/>
    <lineage>
        <taxon>Bacteria</taxon>
        <taxon>Bacillati</taxon>
        <taxon>Bacillota</taxon>
        <taxon>Bacilli</taxon>
        <taxon>Bacillales</taxon>
        <taxon>Paenibacillaceae</taxon>
        <taxon>Paenibacillus</taxon>
    </lineage>
</organism>
<protein>
    <submittedName>
        <fullName evidence="1">Uncharacterized protein</fullName>
    </submittedName>
</protein>
<gene>
    <name evidence="1" type="ORF">P5G61_09920</name>
</gene>
<dbReference type="Proteomes" id="UP001174205">
    <property type="component" value="Unassembled WGS sequence"/>
</dbReference>
<evidence type="ECO:0000313" key="1">
    <source>
        <dbReference type="EMBL" id="MDN4601540.1"/>
    </source>
</evidence>
<sequence length="85" mass="9618">MTEPGDSRQGPNVGFVLFYGKDEGPQIVANKRDRLSKQDGDLFHFQRDSMISFLTPRYLVSAEVHHAALAKMISRPQEDNTLQNV</sequence>
<reference evidence="1" key="1">
    <citation type="submission" date="2023-03" db="EMBL/GenBank/DDBJ databases">
        <title>MT1 and MT2 Draft Genomes of Novel Species.</title>
        <authorList>
            <person name="Venkateswaran K."/>
        </authorList>
    </citation>
    <scope>NUCLEOTIDE SEQUENCE</scope>
    <source>
        <strain evidence="1">F6_3S_P_1C</strain>
    </source>
</reference>
<evidence type="ECO:0000313" key="2">
    <source>
        <dbReference type="Proteomes" id="UP001174205"/>
    </source>
</evidence>
<dbReference type="RefSeq" id="WP_301246295.1">
    <property type="nucleotide sequence ID" value="NZ_JAROCD010000004.1"/>
</dbReference>
<comment type="caution">
    <text evidence="1">The sequence shown here is derived from an EMBL/GenBank/DDBJ whole genome shotgun (WGS) entry which is preliminary data.</text>
</comment>